<dbReference type="PANTHER" id="PTHR33529:SF6">
    <property type="entry name" value="YJGP_YJGQ FAMILY PERMEASE"/>
    <property type="match status" value="1"/>
</dbReference>
<keyword evidence="2" id="KW-1003">Cell membrane</keyword>
<evidence type="ECO:0000256" key="1">
    <source>
        <dbReference type="ARBA" id="ARBA00004651"/>
    </source>
</evidence>
<reference evidence="8" key="1">
    <citation type="journal article" date="2015" name="Genome">
        <title>Whole Genome Sequence of the Non-Microcystin-Producing Microcystis aeruginosa Strain NIES-44.</title>
        <authorList>
            <person name="Okano K."/>
            <person name="Miyata N."/>
            <person name="Ozaki Y."/>
        </authorList>
    </citation>
    <scope>NUCLEOTIDE SEQUENCE [LARGE SCALE GENOMIC DNA]</scope>
    <source>
        <strain evidence="8">NIES-44</strain>
    </source>
</reference>
<dbReference type="GO" id="GO:0043190">
    <property type="term" value="C:ATP-binding cassette (ABC) transporter complex"/>
    <property type="evidence" value="ECO:0007669"/>
    <property type="project" value="TreeGrafter"/>
</dbReference>
<dbReference type="PANTHER" id="PTHR33529">
    <property type="entry name" value="SLR0882 PROTEIN-RELATED"/>
    <property type="match status" value="1"/>
</dbReference>
<organism evidence="7 8">
    <name type="scientific">Microcystis aeruginosa NIES-44</name>
    <dbReference type="NCBI Taxonomy" id="449439"/>
    <lineage>
        <taxon>Bacteria</taxon>
        <taxon>Bacillati</taxon>
        <taxon>Cyanobacteriota</taxon>
        <taxon>Cyanophyceae</taxon>
        <taxon>Oscillatoriophycideae</taxon>
        <taxon>Chroococcales</taxon>
        <taxon>Microcystaceae</taxon>
        <taxon>Microcystis</taxon>
    </lineage>
</organism>
<evidence type="ECO:0000256" key="6">
    <source>
        <dbReference type="SAM" id="Phobius"/>
    </source>
</evidence>
<dbReference type="EMBL" id="BBPA01000019">
    <property type="protein sequence ID" value="GAL92092.1"/>
    <property type="molecule type" value="Genomic_DNA"/>
</dbReference>
<evidence type="ECO:0000256" key="5">
    <source>
        <dbReference type="ARBA" id="ARBA00023136"/>
    </source>
</evidence>
<feature type="transmembrane region" description="Helical" evidence="6">
    <location>
        <begin position="306"/>
        <end position="325"/>
    </location>
</feature>
<accession>A0A0A1VQK2</accession>
<keyword evidence="5 6" id="KW-0472">Membrane</keyword>
<dbReference type="AlphaFoldDB" id="A0A0A1VQK2"/>
<sequence>MIKKKISYWVNGGIALIDRYLISQLLPPFLFSVGLFASLGVAIGNLSDLANQVVDANLPLASALEILLLKVPEFVTYSLPVSLLLATLITYGRLSSDSETVALQSCGVTLYRLFIPTFCLSLIVTVVTFLLNEYVVPNANYRATEILVQKINKEASFWKNKDFYYPDYEIKNLENGTINRNLISLFYAEQFDGEKMKAVTVIRWLKQELNQIIIADSARWNAVDNVWDFFNGIIYELTPPNASYSQVIPFKAEKIALSRSAFDFARQSRDPYEMNIPQAIEYVQLLKLSGDEKRVRFFQVRIQQKIAFPFVCMVFATIGCALGSLPQRISRGTSFGLSVAIVFLYYLLNFLVGSLGLTATLSPFLAAWLPNFFGFGLGLWLLWRLNG</sequence>
<feature type="transmembrane region" description="Helical" evidence="6">
    <location>
        <begin position="365"/>
        <end position="383"/>
    </location>
</feature>
<name>A0A0A1VQK2_MICAE</name>
<evidence type="ECO:0000313" key="7">
    <source>
        <dbReference type="EMBL" id="GAL92092.1"/>
    </source>
</evidence>
<dbReference type="Pfam" id="PF03739">
    <property type="entry name" value="LptF_LptG"/>
    <property type="match status" value="1"/>
</dbReference>
<evidence type="ECO:0000256" key="3">
    <source>
        <dbReference type="ARBA" id="ARBA00022692"/>
    </source>
</evidence>
<proteinExistence type="predicted"/>
<feature type="transmembrane region" description="Helical" evidence="6">
    <location>
        <begin position="21"/>
        <end position="43"/>
    </location>
</feature>
<protein>
    <submittedName>
        <fullName evidence="7">Permease YjgP/YjgQ family protein</fullName>
    </submittedName>
</protein>
<evidence type="ECO:0000256" key="4">
    <source>
        <dbReference type="ARBA" id="ARBA00022989"/>
    </source>
</evidence>
<keyword evidence="3 6" id="KW-0812">Transmembrane</keyword>
<dbReference type="RefSeq" id="WP_045357729.1">
    <property type="nucleotide sequence ID" value="NZ_BBPA01000019.1"/>
</dbReference>
<gene>
    <name evidence="7" type="ORF">N44_00380</name>
</gene>
<feature type="transmembrane region" description="Helical" evidence="6">
    <location>
        <begin position="113"/>
        <end position="131"/>
    </location>
</feature>
<dbReference type="InterPro" id="IPR005495">
    <property type="entry name" value="LptG/LptF_permease"/>
</dbReference>
<keyword evidence="4 6" id="KW-1133">Transmembrane helix</keyword>
<feature type="transmembrane region" description="Helical" evidence="6">
    <location>
        <begin position="337"/>
        <end position="359"/>
    </location>
</feature>
<dbReference type="GO" id="GO:0015920">
    <property type="term" value="P:lipopolysaccharide transport"/>
    <property type="evidence" value="ECO:0007669"/>
    <property type="project" value="TreeGrafter"/>
</dbReference>
<comment type="subcellular location">
    <subcellularLocation>
        <location evidence="1">Cell membrane</location>
        <topology evidence="1">Multi-pass membrane protein</topology>
    </subcellularLocation>
</comment>
<comment type="caution">
    <text evidence="7">The sequence shown here is derived from an EMBL/GenBank/DDBJ whole genome shotgun (WGS) entry which is preliminary data.</text>
</comment>
<evidence type="ECO:0000256" key="2">
    <source>
        <dbReference type="ARBA" id="ARBA00022475"/>
    </source>
</evidence>
<evidence type="ECO:0000313" key="8">
    <source>
        <dbReference type="Proteomes" id="UP000030321"/>
    </source>
</evidence>
<dbReference type="Proteomes" id="UP000030321">
    <property type="component" value="Unassembled WGS sequence"/>
</dbReference>